<evidence type="ECO:0000256" key="8">
    <source>
        <dbReference type="ARBA" id="ARBA00023277"/>
    </source>
</evidence>
<organism evidence="16 17">
    <name type="scientific">Candidatus Methylobacter oryzae</name>
    <dbReference type="NCBI Taxonomy" id="2497749"/>
    <lineage>
        <taxon>Bacteria</taxon>
        <taxon>Pseudomonadati</taxon>
        <taxon>Pseudomonadota</taxon>
        <taxon>Gammaproteobacteria</taxon>
        <taxon>Methylococcales</taxon>
        <taxon>Methylococcaceae</taxon>
        <taxon>Methylobacter</taxon>
    </lineage>
</organism>
<reference evidence="16 17" key="1">
    <citation type="journal article" date="2019" name="Antonie Van Leeuwenhoek">
        <title>Description of 'Ca. Methylobacter oryzae' KRF1, a novel species from the environmentally important Methylobacter clade 2.</title>
        <authorList>
            <person name="Khatri K."/>
            <person name="Mohite J.A."/>
            <person name="Pandit P.S."/>
            <person name="Bahulikar R."/>
            <person name="Rahalkar M.C."/>
        </authorList>
    </citation>
    <scope>NUCLEOTIDE SEQUENCE [LARGE SCALE GENOMIC DNA]</scope>
    <source>
        <strain evidence="16 17">KRF1</strain>
    </source>
</reference>
<keyword evidence="8" id="KW-0119">Carbohydrate metabolism</keyword>
<dbReference type="Gene3D" id="1.10.10.760">
    <property type="entry name" value="E-set domains of sugar-utilizing enzymes"/>
    <property type="match status" value="1"/>
</dbReference>
<dbReference type="EMBL" id="RYFG02000007">
    <property type="protein sequence ID" value="TRX03321.1"/>
    <property type="molecule type" value="Genomic_DNA"/>
</dbReference>
<evidence type="ECO:0000256" key="11">
    <source>
        <dbReference type="ARBA" id="ARBA00033284"/>
    </source>
</evidence>
<accession>A0ABY3CMS0</accession>
<evidence type="ECO:0000256" key="12">
    <source>
        <dbReference type="ARBA" id="ARBA00034013"/>
    </source>
</evidence>
<keyword evidence="6" id="KW-0963">Cytoplasm</keyword>
<comment type="catalytic activity">
    <reaction evidence="12 14">
        <text>hydrolysis of (1-&gt;4)-alpha-D-glucosidic linkage in 4-alpha-D-[(1-&gt;4)-alpha-D-glucanosyl]n trehalose to yield trehalose and (1-&gt;4)-alpha-D-glucan.</text>
        <dbReference type="EC" id="3.2.1.141"/>
    </reaction>
</comment>
<evidence type="ECO:0000256" key="4">
    <source>
        <dbReference type="ARBA" id="ARBA00012268"/>
    </source>
</evidence>
<dbReference type="PANTHER" id="PTHR43651">
    <property type="entry name" value="1,4-ALPHA-GLUCAN-BRANCHING ENZYME"/>
    <property type="match status" value="1"/>
</dbReference>
<dbReference type="PIRSF" id="PIRSF006337">
    <property type="entry name" value="Trehalose_TreZ"/>
    <property type="match status" value="1"/>
</dbReference>
<protein>
    <recommendedName>
        <fullName evidence="5 13">Malto-oligosyltrehalose trehalohydrolase</fullName>
        <shortName evidence="14">MTHase</shortName>
        <ecNumber evidence="4 13">3.2.1.141</ecNumber>
    </recommendedName>
    <alternativeName>
        <fullName evidence="11 14">4-alpha-D-((1-&gt;4)-alpha-D-glucano)trehalose trehalohydrolase</fullName>
    </alternativeName>
    <alternativeName>
        <fullName evidence="10 14">Maltooligosyl trehalose trehalohydrolase</fullName>
    </alternativeName>
</protein>
<evidence type="ECO:0000256" key="5">
    <source>
        <dbReference type="ARBA" id="ARBA00015938"/>
    </source>
</evidence>
<dbReference type="SMART" id="SM00642">
    <property type="entry name" value="Aamy"/>
    <property type="match status" value="1"/>
</dbReference>
<keyword evidence="17" id="KW-1185">Reference proteome</keyword>
<dbReference type="Gene3D" id="3.20.20.80">
    <property type="entry name" value="Glycosidases"/>
    <property type="match status" value="1"/>
</dbReference>
<evidence type="ECO:0000256" key="13">
    <source>
        <dbReference type="NCBIfam" id="TIGR02402"/>
    </source>
</evidence>
<dbReference type="NCBIfam" id="TIGR02402">
    <property type="entry name" value="trehalose_TreZ"/>
    <property type="match status" value="1"/>
</dbReference>
<feature type="domain" description="Glycosyl hydrolase family 13 catalytic" evidence="15">
    <location>
        <begin position="114"/>
        <end position="460"/>
    </location>
</feature>
<name>A0ABY3CMS0_9GAMM</name>
<dbReference type="InterPro" id="IPR012768">
    <property type="entry name" value="Trehalose_TreZ"/>
</dbReference>
<sequence>MPFGTHLRDDGKVTFKLWAPGVGKVELSLQGNAPELRLTMTPEADGWYGITTELAGIGFYYQYLIDGKHYVSDPASRYQPEDVHGPSQVIDPENWQWQDREWKGRPWEEAVFYELHVGTFSEEGTFRGVKKRLDYLVDLGVTAIQLMAVADFPGQRNWGYDGVLPFAPDSRYGTPDDLKDLIDAAHAKGLMVFNDVVYSHFGPEGNYLHLYAPAFFTKRFDTPWGDAVDFSHHWVRWFFIHNALYWLEEYHFDGLRFDAIHAIFDDSSPNILEELSEAVRLGPGYDRPVYLVLENDNNTARYLRYDPTLPYRYFDAQWNDDLHHVLHVLLTGEDTGYYQDYKQQPLRHLGRCLTEGFAYQGELSSYQDSKQRGESCTDLPLTAFISFLQNHDQVGNRALGERISSLCSQEAVRAATAVLLLTPSLPLLFMGQEWACSQPFTYFVDLPEDLGEQVNLGRLQAFSKFSEFNNAESLLKIPLPNALQTYRAAKLAWDELGRKPHRQWFNFHRELLRLRKSQIIPRIKGVSAGHAYYLLFNDRALTVQWLLNDNSTLTLVANLGKNPARLHCACEGRELFASDKDTRKNLHQGRMDPWAVIFCLQEAGK</sequence>
<dbReference type="PANTHER" id="PTHR43651:SF11">
    <property type="entry name" value="MALTO-OLIGOSYLTREHALOSE TREHALOHYDROLASE"/>
    <property type="match status" value="1"/>
</dbReference>
<dbReference type="InterPro" id="IPR014756">
    <property type="entry name" value="Ig_E-set"/>
</dbReference>
<evidence type="ECO:0000256" key="3">
    <source>
        <dbReference type="ARBA" id="ARBA00008061"/>
    </source>
</evidence>
<dbReference type="CDD" id="cd02853">
    <property type="entry name" value="E_set_MTHase_like_N"/>
    <property type="match status" value="1"/>
</dbReference>
<dbReference type="CDD" id="cd11325">
    <property type="entry name" value="AmyAc_GTHase"/>
    <property type="match status" value="1"/>
</dbReference>
<evidence type="ECO:0000256" key="7">
    <source>
        <dbReference type="ARBA" id="ARBA00022801"/>
    </source>
</evidence>
<evidence type="ECO:0000256" key="9">
    <source>
        <dbReference type="ARBA" id="ARBA00023295"/>
    </source>
</evidence>
<dbReference type="InterPro" id="IPR022567">
    <property type="entry name" value="DUF3459"/>
</dbReference>
<dbReference type="Proteomes" id="UP000733744">
    <property type="component" value="Unassembled WGS sequence"/>
</dbReference>
<keyword evidence="7 14" id="KW-0378">Hydrolase</keyword>
<evidence type="ECO:0000256" key="2">
    <source>
        <dbReference type="ARBA" id="ARBA00005199"/>
    </source>
</evidence>
<evidence type="ECO:0000313" key="16">
    <source>
        <dbReference type="EMBL" id="TRX03321.1"/>
    </source>
</evidence>
<evidence type="ECO:0000256" key="10">
    <source>
        <dbReference type="ARBA" id="ARBA00032057"/>
    </source>
</evidence>
<keyword evidence="9 14" id="KW-0326">Glycosidase</keyword>
<evidence type="ECO:0000256" key="6">
    <source>
        <dbReference type="ARBA" id="ARBA00022490"/>
    </source>
</evidence>
<gene>
    <name evidence="16" type="primary">treZ</name>
    <name evidence="16" type="ORF">EKO24_000715</name>
</gene>
<dbReference type="InterPro" id="IPR004193">
    <property type="entry name" value="Glyco_hydro_13_N"/>
</dbReference>
<comment type="subcellular location">
    <subcellularLocation>
        <location evidence="1">Cytoplasm</location>
    </subcellularLocation>
</comment>
<dbReference type="Gene3D" id="2.60.40.10">
    <property type="entry name" value="Immunoglobulins"/>
    <property type="match status" value="1"/>
</dbReference>
<dbReference type="Pfam" id="PF00128">
    <property type="entry name" value="Alpha-amylase"/>
    <property type="match status" value="1"/>
</dbReference>
<dbReference type="InterPro" id="IPR006047">
    <property type="entry name" value="GH13_cat_dom"/>
</dbReference>
<dbReference type="EC" id="3.2.1.141" evidence="4 13"/>
<dbReference type="Pfam" id="PF11941">
    <property type="entry name" value="DUF3459"/>
    <property type="match status" value="1"/>
</dbReference>
<dbReference type="SUPFAM" id="SSF81296">
    <property type="entry name" value="E set domains"/>
    <property type="match status" value="1"/>
</dbReference>
<dbReference type="InterPro" id="IPR013783">
    <property type="entry name" value="Ig-like_fold"/>
</dbReference>
<dbReference type="SUPFAM" id="SSF51445">
    <property type="entry name" value="(Trans)glycosidases"/>
    <property type="match status" value="1"/>
</dbReference>
<dbReference type="Pfam" id="PF02922">
    <property type="entry name" value="CBM_48"/>
    <property type="match status" value="1"/>
</dbReference>
<evidence type="ECO:0000259" key="15">
    <source>
        <dbReference type="SMART" id="SM00642"/>
    </source>
</evidence>
<proteinExistence type="inferred from homology"/>
<comment type="caution">
    <text evidence="16">The sequence shown here is derived from an EMBL/GenBank/DDBJ whole genome shotgun (WGS) entry which is preliminary data.</text>
</comment>
<evidence type="ECO:0000256" key="14">
    <source>
        <dbReference type="PIRNR" id="PIRNR006337"/>
    </source>
</evidence>
<comment type="pathway">
    <text evidence="2 14">Glycan biosynthesis; trehalose biosynthesis.</text>
</comment>
<evidence type="ECO:0000313" key="17">
    <source>
        <dbReference type="Proteomes" id="UP000733744"/>
    </source>
</evidence>
<evidence type="ECO:0000256" key="1">
    <source>
        <dbReference type="ARBA" id="ARBA00004496"/>
    </source>
</evidence>
<dbReference type="InterPro" id="IPR017853">
    <property type="entry name" value="GH"/>
</dbReference>
<comment type="similarity">
    <text evidence="3 14">Belongs to the glycosyl hydrolase 13 family.</text>
</comment>
<dbReference type="InterPro" id="IPR044901">
    <property type="entry name" value="Trehalose_TreZ_E-set_sf"/>
</dbReference>